<evidence type="ECO:0000259" key="6">
    <source>
        <dbReference type="SMART" id="SM00363"/>
    </source>
</evidence>
<dbReference type="InterPro" id="IPR036986">
    <property type="entry name" value="S4_RNA-bd_sf"/>
</dbReference>
<evidence type="ECO:0000313" key="8">
    <source>
        <dbReference type="Proteomes" id="UP001596620"/>
    </source>
</evidence>
<sequence>MTNQHMVTENEQNKRVDKLLTELIGDISRSQVQTWLADGHVHVNNGRVKAHYKCQAEDMIEWSLPETEETAIEPEAIPLSIVYEDDDLLVVNKPRGMVIHPSAGHSNGTLVNALLHHCDHLSEINGPNRPGIVHRIDKDTSGLVAVAKNDQAHINLAEQLSTKTMERQYEAVVHGVINHETGLIDAPIGRDPNDRKRMGIVETGKDAVTHFRVLARFNGFTHVSCRLETGRTHQIRVHMKYSGYPIAGDPKYGPRKTLDTGGQVLYAKSLQFNHPRTAEPLYFDVAAPEYFQELLAQLKKDVDRS</sequence>
<dbReference type="Proteomes" id="UP001596620">
    <property type="component" value="Unassembled WGS sequence"/>
</dbReference>
<dbReference type="CDD" id="cd02869">
    <property type="entry name" value="PseudoU_synth_RluA_like"/>
    <property type="match status" value="1"/>
</dbReference>
<dbReference type="InterPro" id="IPR006225">
    <property type="entry name" value="PsdUridine_synth_RluC/D"/>
</dbReference>
<evidence type="ECO:0000256" key="4">
    <source>
        <dbReference type="PROSITE-ProRule" id="PRU00182"/>
    </source>
</evidence>
<dbReference type="InterPro" id="IPR006145">
    <property type="entry name" value="PsdUridine_synth_RsuA/RluA"/>
</dbReference>
<keyword evidence="4" id="KW-0694">RNA-binding</keyword>
<comment type="catalytic activity">
    <reaction evidence="1 5">
        <text>a uridine in RNA = a pseudouridine in RNA</text>
        <dbReference type="Rhea" id="RHEA:48348"/>
        <dbReference type="Rhea" id="RHEA-COMP:12068"/>
        <dbReference type="Rhea" id="RHEA-COMP:12069"/>
        <dbReference type="ChEBI" id="CHEBI:65314"/>
        <dbReference type="ChEBI" id="CHEBI:65315"/>
    </reaction>
</comment>
<evidence type="ECO:0000256" key="2">
    <source>
        <dbReference type="ARBA" id="ARBA00010876"/>
    </source>
</evidence>
<dbReference type="SMART" id="SM00363">
    <property type="entry name" value="S4"/>
    <property type="match status" value="1"/>
</dbReference>
<name>A0ABW2URK4_9BACI</name>
<dbReference type="EMBL" id="JBHTGR010000001">
    <property type="protein sequence ID" value="MFC7745736.1"/>
    <property type="molecule type" value="Genomic_DNA"/>
</dbReference>
<evidence type="ECO:0000256" key="5">
    <source>
        <dbReference type="RuleBase" id="RU362028"/>
    </source>
</evidence>
<accession>A0ABW2URK4</accession>
<gene>
    <name evidence="7" type="ORF">ACFQU8_00590</name>
</gene>
<comment type="caution">
    <text evidence="7">The sequence shown here is derived from an EMBL/GenBank/DDBJ whole genome shotgun (WGS) entry which is preliminary data.</text>
</comment>
<dbReference type="InterPro" id="IPR002942">
    <property type="entry name" value="S4_RNA-bd"/>
</dbReference>
<dbReference type="SUPFAM" id="SSF55174">
    <property type="entry name" value="Alpha-L RNA-binding motif"/>
    <property type="match status" value="1"/>
</dbReference>
<dbReference type="Pfam" id="PF00849">
    <property type="entry name" value="PseudoU_synth_2"/>
    <property type="match status" value="1"/>
</dbReference>
<dbReference type="EC" id="5.4.99.-" evidence="5"/>
<keyword evidence="3 5" id="KW-0413">Isomerase</keyword>
<evidence type="ECO:0000256" key="1">
    <source>
        <dbReference type="ARBA" id="ARBA00000073"/>
    </source>
</evidence>
<proteinExistence type="inferred from homology"/>
<organism evidence="7 8">
    <name type="scientific">Lentibacillus kimchii</name>
    <dbReference type="NCBI Taxonomy" id="1542911"/>
    <lineage>
        <taxon>Bacteria</taxon>
        <taxon>Bacillati</taxon>
        <taxon>Bacillota</taxon>
        <taxon>Bacilli</taxon>
        <taxon>Bacillales</taxon>
        <taxon>Bacillaceae</taxon>
        <taxon>Lentibacillus</taxon>
    </lineage>
</organism>
<evidence type="ECO:0000256" key="3">
    <source>
        <dbReference type="ARBA" id="ARBA00023235"/>
    </source>
</evidence>
<dbReference type="NCBIfam" id="TIGR00005">
    <property type="entry name" value="rluA_subfam"/>
    <property type="match status" value="1"/>
</dbReference>
<keyword evidence="8" id="KW-1185">Reference proteome</keyword>
<protein>
    <recommendedName>
        <fullName evidence="5">Pseudouridine synthase</fullName>
        <ecNumber evidence="5">5.4.99.-</ecNumber>
    </recommendedName>
</protein>
<dbReference type="PANTHER" id="PTHR21600">
    <property type="entry name" value="MITOCHONDRIAL RNA PSEUDOURIDINE SYNTHASE"/>
    <property type="match status" value="1"/>
</dbReference>
<comment type="similarity">
    <text evidence="2 5">Belongs to the pseudouridine synthase RluA family.</text>
</comment>
<dbReference type="RefSeq" id="WP_382357211.1">
    <property type="nucleotide sequence ID" value="NZ_JBHTGR010000001.1"/>
</dbReference>
<dbReference type="PROSITE" id="PS50889">
    <property type="entry name" value="S4"/>
    <property type="match status" value="1"/>
</dbReference>
<dbReference type="InterPro" id="IPR050188">
    <property type="entry name" value="RluA_PseudoU_synthase"/>
</dbReference>
<feature type="domain" description="RNA-binding S4" evidence="6">
    <location>
        <begin position="14"/>
        <end position="78"/>
    </location>
</feature>
<evidence type="ECO:0000313" key="7">
    <source>
        <dbReference type="EMBL" id="MFC7745736.1"/>
    </source>
</evidence>
<comment type="function">
    <text evidence="5">Responsible for synthesis of pseudouridine from uracil.</text>
</comment>
<dbReference type="InterPro" id="IPR020103">
    <property type="entry name" value="PsdUridine_synth_cat_dom_sf"/>
</dbReference>
<dbReference type="Gene3D" id="3.10.290.10">
    <property type="entry name" value="RNA-binding S4 domain"/>
    <property type="match status" value="1"/>
</dbReference>
<dbReference type="Gene3D" id="3.30.2350.10">
    <property type="entry name" value="Pseudouridine synthase"/>
    <property type="match status" value="1"/>
</dbReference>
<dbReference type="PANTHER" id="PTHR21600:SF44">
    <property type="entry name" value="RIBOSOMAL LARGE SUBUNIT PSEUDOURIDINE SYNTHASE D"/>
    <property type="match status" value="1"/>
</dbReference>
<dbReference type="CDD" id="cd00165">
    <property type="entry name" value="S4"/>
    <property type="match status" value="1"/>
</dbReference>
<dbReference type="Pfam" id="PF01479">
    <property type="entry name" value="S4"/>
    <property type="match status" value="1"/>
</dbReference>
<reference evidence="8" key="1">
    <citation type="journal article" date="2019" name="Int. J. Syst. Evol. Microbiol.">
        <title>The Global Catalogue of Microorganisms (GCM) 10K type strain sequencing project: providing services to taxonomists for standard genome sequencing and annotation.</title>
        <authorList>
            <consortium name="The Broad Institute Genomics Platform"/>
            <consortium name="The Broad Institute Genome Sequencing Center for Infectious Disease"/>
            <person name="Wu L."/>
            <person name="Ma J."/>
        </authorList>
    </citation>
    <scope>NUCLEOTIDE SEQUENCE [LARGE SCALE GENOMIC DNA]</scope>
    <source>
        <strain evidence="8">JCM 30234</strain>
    </source>
</reference>
<dbReference type="SUPFAM" id="SSF55120">
    <property type="entry name" value="Pseudouridine synthase"/>
    <property type="match status" value="1"/>
</dbReference>